<evidence type="ECO:0000259" key="2">
    <source>
        <dbReference type="Pfam" id="PF13628"/>
    </source>
</evidence>
<keyword evidence="1" id="KW-0732">Signal</keyword>
<dbReference type="OrthoDB" id="770843at2"/>
<reference evidence="4" key="1">
    <citation type="submission" date="2016-11" db="EMBL/GenBank/DDBJ databases">
        <authorList>
            <person name="Varghese N."/>
            <person name="Submissions S."/>
        </authorList>
    </citation>
    <scope>NUCLEOTIDE SEQUENCE [LARGE SCALE GENOMIC DNA]</scope>
    <source>
        <strain evidence="4">DSM 18569</strain>
    </source>
</reference>
<dbReference type="AlphaFoldDB" id="A0A1M6PPE0"/>
<accession>A0A1M6PPE0</accession>
<keyword evidence="4" id="KW-1185">Reference proteome</keyword>
<feature type="chain" id="PRO_5012929207" evidence="1">
    <location>
        <begin position="21"/>
        <end position="191"/>
    </location>
</feature>
<name>A0A1M6PPE0_9BACT</name>
<gene>
    <name evidence="3" type="ORF">SAMN02746009_00301</name>
</gene>
<evidence type="ECO:0000313" key="3">
    <source>
        <dbReference type="EMBL" id="SHK09790.1"/>
    </source>
</evidence>
<dbReference type="InterPro" id="IPR025419">
    <property type="entry name" value="DUF4142"/>
</dbReference>
<dbReference type="InterPro" id="IPR012347">
    <property type="entry name" value="Ferritin-like"/>
</dbReference>
<dbReference type="PANTHER" id="PTHR38593">
    <property type="entry name" value="BLR2558 PROTEIN"/>
    <property type="match status" value="1"/>
</dbReference>
<dbReference type="Proteomes" id="UP000183947">
    <property type="component" value="Unassembled WGS sequence"/>
</dbReference>
<dbReference type="Pfam" id="PF13628">
    <property type="entry name" value="DUF4142"/>
    <property type="match status" value="1"/>
</dbReference>
<dbReference type="PANTHER" id="PTHR38593:SF1">
    <property type="entry name" value="BLR2558 PROTEIN"/>
    <property type="match status" value="1"/>
</dbReference>
<dbReference type="Gene3D" id="1.20.1260.10">
    <property type="match status" value="1"/>
</dbReference>
<dbReference type="EMBL" id="FRAS01000001">
    <property type="protein sequence ID" value="SHK09790.1"/>
    <property type="molecule type" value="Genomic_DNA"/>
</dbReference>
<proteinExistence type="predicted"/>
<dbReference type="RefSeq" id="WP_073280915.1">
    <property type="nucleotide sequence ID" value="NZ_FRAS01000001.1"/>
</dbReference>
<organism evidence="3 4">
    <name type="scientific">Hymenobacter psychrotolerans DSM 18569</name>
    <dbReference type="NCBI Taxonomy" id="1121959"/>
    <lineage>
        <taxon>Bacteria</taxon>
        <taxon>Pseudomonadati</taxon>
        <taxon>Bacteroidota</taxon>
        <taxon>Cytophagia</taxon>
        <taxon>Cytophagales</taxon>
        <taxon>Hymenobacteraceae</taxon>
        <taxon>Hymenobacter</taxon>
    </lineage>
</organism>
<feature type="signal peptide" evidence="1">
    <location>
        <begin position="1"/>
        <end position="20"/>
    </location>
</feature>
<dbReference type="STRING" id="1121959.SAMN02746009_00301"/>
<protein>
    <submittedName>
        <fullName evidence="3">Putative membrane protein</fullName>
    </submittedName>
</protein>
<dbReference type="PROSITE" id="PS51257">
    <property type="entry name" value="PROKAR_LIPOPROTEIN"/>
    <property type="match status" value="1"/>
</dbReference>
<evidence type="ECO:0000313" key="4">
    <source>
        <dbReference type="Proteomes" id="UP000183947"/>
    </source>
</evidence>
<evidence type="ECO:0000256" key="1">
    <source>
        <dbReference type="SAM" id="SignalP"/>
    </source>
</evidence>
<feature type="domain" description="DUF4142" evidence="2">
    <location>
        <begin position="50"/>
        <end position="185"/>
    </location>
</feature>
<sequence>MRFSASFALPPLLALLAACGSGTNKDPVAEARFQNEKRIGNEDVTSKQERDAGFLVNAASYSMLDTEMSQMALRKASSPDVKYLAQMIIGEHATMQKALQQLAGQKSIVLPTGLGAEQAKHLGQLGALTGPAFDRKYAELLEDSHTTSVDEFEDMSDDAYDGDIRAFAANYLAPLKAHLEAADNLADKLPK</sequence>